<comment type="caution">
    <text evidence="2">The sequence shown here is derived from an EMBL/GenBank/DDBJ whole genome shotgun (WGS) entry which is preliminary data.</text>
</comment>
<name>A0A430KQ94_9GAMM</name>
<reference evidence="2 3" key="1">
    <citation type="submission" date="2018-11" db="EMBL/GenBank/DDBJ databases">
        <title>The draft genome sequence of Amphritea opalescens ANRC-JH13T.</title>
        <authorList>
            <person name="Fang Z."/>
            <person name="Zhang Y."/>
            <person name="Han X."/>
        </authorList>
    </citation>
    <scope>NUCLEOTIDE SEQUENCE [LARGE SCALE GENOMIC DNA]</scope>
    <source>
        <strain evidence="2 3">ANRC-JH13</strain>
    </source>
</reference>
<dbReference type="GO" id="GO:0035438">
    <property type="term" value="F:cyclic-di-GMP binding"/>
    <property type="evidence" value="ECO:0007669"/>
    <property type="project" value="InterPro"/>
</dbReference>
<keyword evidence="3" id="KW-1185">Reference proteome</keyword>
<dbReference type="InterPro" id="IPR009875">
    <property type="entry name" value="PilZ_domain"/>
</dbReference>
<dbReference type="Proteomes" id="UP000283087">
    <property type="component" value="Unassembled WGS sequence"/>
</dbReference>
<protein>
    <submittedName>
        <fullName evidence="2">PilZ domain-containing protein</fullName>
    </submittedName>
</protein>
<feature type="domain" description="PilZ" evidence="1">
    <location>
        <begin position="57"/>
        <end position="156"/>
    </location>
</feature>
<dbReference type="OrthoDB" id="6119761at2"/>
<dbReference type="Pfam" id="PF07238">
    <property type="entry name" value="PilZ"/>
    <property type="match status" value="1"/>
</dbReference>
<evidence type="ECO:0000313" key="2">
    <source>
        <dbReference type="EMBL" id="RTE65671.1"/>
    </source>
</evidence>
<sequence length="167" mass="18724">MAPAANIRPVHDNDRLITQLMAEETDVQRGYAMKLIQDDTLEFEEIPNDSESIEVSRKSYRIPVKDRETSLLITNDSTYPLIDISNEGVCIAIDATAPLSSADITPDCKIVLGEFHFDGLVGEVVHSSLNEEGNWICGIQWQHIDETTRSALDQALLHLRKEIFEDA</sequence>
<organism evidence="2 3">
    <name type="scientific">Amphritea opalescens</name>
    <dbReference type="NCBI Taxonomy" id="2490544"/>
    <lineage>
        <taxon>Bacteria</taxon>
        <taxon>Pseudomonadati</taxon>
        <taxon>Pseudomonadota</taxon>
        <taxon>Gammaproteobacteria</taxon>
        <taxon>Oceanospirillales</taxon>
        <taxon>Oceanospirillaceae</taxon>
        <taxon>Amphritea</taxon>
    </lineage>
</organism>
<dbReference type="EMBL" id="RQXW01000008">
    <property type="protein sequence ID" value="RTE65671.1"/>
    <property type="molecule type" value="Genomic_DNA"/>
</dbReference>
<gene>
    <name evidence="2" type="ORF">EH243_10370</name>
</gene>
<evidence type="ECO:0000259" key="1">
    <source>
        <dbReference type="Pfam" id="PF07238"/>
    </source>
</evidence>
<dbReference type="Gene3D" id="2.40.10.220">
    <property type="entry name" value="predicted glycosyltransferase like domains"/>
    <property type="match status" value="1"/>
</dbReference>
<evidence type="ECO:0000313" key="3">
    <source>
        <dbReference type="Proteomes" id="UP000283087"/>
    </source>
</evidence>
<accession>A0A430KQ94</accession>
<dbReference type="AlphaFoldDB" id="A0A430KQ94"/>
<proteinExistence type="predicted"/>